<dbReference type="PANTHER" id="PTHR10617">
    <property type="entry name" value="ELECTRON TRANSFER FLAVOPROTEIN-UBIQUINONE OXIDOREDUCTASE"/>
    <property type="match status" value="1"/>
</dbReference>
<dbReference type="Gene3D" id="3.50.50.60">
    <property type="entry name" value="FAD/NAD(P)-binding domain"/>
    <property type="match status" value="1"/>
</dbReference>
<keyword evidence="1" id="KW-0813">Transport</keyword>
<dbReference type="Gene3D" id="3.30.9.90">
    <property type="match status" value="1"/>
</dbReference>
<accession>A0ABN5WUM9</accession>
<name>A0ABN5WUM9_9GAMM</name>
<organism evidence="2 3">
    <name type="scientific">Vreelandella olivaria</name>
    <dbReference type="NCBI Taxonomy" id="390919"/>
    <lineage>
        <taxon>Bacteria</taxon>
        <taxon>Pseudomonadati</taxon>
        <taxon>Pseudomonadota</taxon>
        <taxon>Gammaproteobacteria</taxon>
        <taxon>Oceanospirillales</taxon>
        <taxon>Halomonadaceae</taxon>
        <taxon>Vreelandella</taxon>
    </lineage>
</organism>
<keyword evidence="1" id="KW-0249">Electron transport</keyword>
<keyword evidence="1" id="KW-0274">FAD</keyword>
<dbReference type="Proteomes" id="UP000289555">
    <property type="component" value="Chromosome"/>
</dbReference>
<dbReference type="InterPro" id="IPR036188">
    <property type="entry name" value="FAD/NAD-bd_sf"/>
</dbReference>
<comment type="cofactor">
    <cofactor evidence="1">
        <name>FAD</name>
        <dbReference type="ChEBI" id="CHEBI:57692"/>
    </cofactor>
</comment>
<reference evidence="3" key="1">
    <citation type="journal article" date="2019" name="Microbiol. Resour. Announc.">
        <title>Complete Genome Sequence of Halomonas olivaria, a Moderately Halophilic Bacterium Isolated from Olive Processing Effluents, Obtained by Nanopore Sequencing.</title>
        <authorList>
            <person name="Nagata S."/>
            <person name="Ii K.M."/>
            <person name="Tsukimi T."/>
            <person name="Miura M.C."/>
            <person name="Galipon J."/>
            <person name="Arakawa K."/>
        </authorList>
    </citation>
    <scope>NUCLEOTIDE SEQUENCE [LARGE SCALE GENOMIC DNA]</scope>
    <source>
        <strain evidence="3">TYRC17</strain>
    </source>
</reference>
<sequence length="173" mass="18472">MQQANEAEQELTVCVVEKGSEVGAHILSGAVFEPRALAELFPDWKERGAPLNTPAIRDDVFLLKDAEKAQKVPNALVPKSMHNTGGDLTRYVISAGNLCRWLAEQAEGLGVEIFPGFAAQEVIIEDGAVRGILIGDMGVAADGTPKDGHMPGMELRAKYTLFAEGARGIWASG</sequence>
<keyword evidence="1" id="KW-0560">Oxidoreductase</keyword>
<comment type="function">
    <text evidence="1">Accepts electrons from ETF and reduces ubiquinone.</text>
</comment>
<dbReference type="InterPro" id="IPR040156">
    <property type="entry name" value="ETF-QO"/>
</dbReference>
<keyword evidence="1" id="KW-0285">Flavoprotein</keyword>
<keyword evidence="1" id="KW-0830">Ubiquinone</keyword>
<gene>
    <name evidence="2" type="ORF">HORIV_27490</name>
</gene>
<dbReference type="EMBL" id="AP019416">
    <property type="protein sequence ID" value="BBI50328.1"/>
    <property type="molecule type" value="Genomic_DNA"/>
</dbReference>
<comment type="catalytic activity">
    <reaction evidence="1">
        <text>a ubiquinone + reduced [electron-transfer flavoprotein] = a ubiquinol + oxidized [electron-transfer flavoprotein] + H(+)</text>
        <dbReference type="Rhea" id="RHEA:24052"/>
        <dbReference type="Rhea" id="RHEA-COMP:9565"/>
        <dbReference type="Rhea" id="RHEA-COMP:9566"/>
        <dbReference type="Rhea" id="RHEA-COMP:10685"/>
        <dbReference type="Rhea" id="RHEA-COMP:10686"/>
        <dbReference type="ChEBI" id="CHEBI:15378"/>
        <dbReference type="ChEBI" id="CHEBI:16389"/>
        <dbReference type="ChEBI" id="CHEBI:17976"/>
        <dbReference type="ChEBI" id="CHEBI:57692"/>
        <dbReference type="ChEBI" id="CHEBI:58307"/>
        <dbReference type="EC" id="1.5.5.1"/>
    </reaction>
</comment>
<keyword evidence="3" id="KW-1185">Reference proteome</keyword>
<evidence type="ECO:0000256" key="1">
    <source>
        <dbReference type="RuleBase" id="RU366068"/>
    </source>
</evidence>
<keyword evidence="1" id="KW-0479">Metal-binding</keyword>
<dbReference type="EC" id="1.5.5.1" evidence="1"/>
<proteinExistence type="predicted"/>
<evidence type="ECO:0000313" key="2">
    <source>
        <dbReference type="EMBL" id="BBI50328.1"/>
    </source>
</evidence>
<dbReference type="PANTHER" id="PTHR10617:SF107">
    <property type="entry name" value="ELECTRON TRANSFER FLAVOPROTEIN-UBIQUINONE OXIDOREDUCTASE, MITOCHONDRIAL"/>
    <property type="match status" value="1"/>
</dbReference>
<keyword evidence="1" id="KW-0408">Iron</keyword>
<comment type="cofactor">
    <cofactor evidence="1">
        <name>[4Fe-4S] cluster</name>
        <dbReference type="ChEBI" id="CHEBI:49883"/>
    </cofactor>
    <text evidence="1">Binds 1 [4Fe-4S] cluster.</text>
</comment>
<evidence type="ECO:0000313" key="3">
    <source>
        <dbReference type="Proteomes" id="UP000289555"/>
    </source>
</evidence>
<protein>
    <recommendedName>
        <fullName evidence="1">Electron transfer flavoprotein-ubiquinone oxidoreductase</fullName>
        <shortName evidence="1">ETF-QO</shortName>
        <ecNumber evidence="1">1.5.5.1</ecNumber>
    </recommendedName>
</protein>
<keyword evidence="1" id="KW-0411">Iron-sulfur</keyword>
<dbReference type="SUPFAM" id="SSF51905">
    <property type="entry name" value="FAD/NAD(P)-binding domain"/>
    <property type="match status" value="1"/>
</dbReference>